<dbReference type="InterPro" id="IPR011146">
    <property type="entry name" value="HIT-like"/>
</dbReference>
<dbReference type="InterPro" id="IPR036265">
    <property type="entry name" value="HIT-like_sf"/>
</dbReference>
<protein>
    <recommendedName>
        <fullName evidence="2">HIT domain-containing protein</fullName>
    </recommendedName>
</protein>
<gene>
    <name evidence="3" type="ORF">S03H2_69196</name>
</gene>
<dbReference type="SUPFAM" id="SSF54197">
    <property type="entry name" value="HIT-like"/>
    <property type="match status" value="1"/>
</dbReference>
<name>X1KZ25_9ZZZZ</name>
<sequence>DKNLVLWRTDKSIVILNRFPYNNGHLLIAPVRHIPDLEKASDEELLELMELVRESQKALSLAIKPHGFNVGMNFGRCAGAGLPEHFHIHLVPRWDGDTNFMSVCSDTDVISQSLTELLELLKQISKKHNFPRL</sequence>
<dbReference type="PANTHER" id="PTHR42997:SF1">
    <property type="entry name" value="AP-4-A PHOSPHORYLASE"/>
    <property type="match status" value="1"/>
</dbReference>
<dbReference type="PANTHER" id="PTHR42997">
    <property type="entry name" value="HIT FAMILY HYDROLASE"/>
    <property type="match status" value="1"/>
</dbReference>
<comment type="caution">
    <text evidence="3">The sequence shown here is derived from an EMBL/GenBank/DDBJ whole genome shotgun (WGS) entry which is preliminary data.</text>
</comment>
<dbReference type="PROSITE" id="PS51084">
    <property type="entry name" value="HIT_2"/>
    <property type="match status" value="1"/>
</dbReference>
<dbReference type="GO" id="GO:0000166">
    <property type="term" value="F:nucleotide binding"/>
    <property type="evidence" value="ECO:0007669"/>
    <property type="project" value="UniProtKB-KW"/>
</dbReference>
<dbReference type="GO" id="GO:0003824">
    <property type="term" value="F:catalytic activity"/>
    <property type="evidence" value="ECO:0007669"/>
    <property type="project" value="InterPro"/>
</dbReference>
<dbReference type="EMBL" id="BARU01045661">
    <property type="protein sequence ID" value="GAH95434.1"/>
    <property type="molecule type" value="Genomic_DNA"/>
</dbReference>
<dbReference type="InterPro" id="IPR039383">
    <property type="entry name" value="FHIT"/>
</dbReference>
<evidence type="ECO:0000313" key="3">
    <source>
        <dbReference type="EMBL" id="GAH95434.1"/>
    </source>
</evidence>
<keyword evidence="1" id="KW-0547">Nucleotide-binding</keyword>
<accession>X1KZ25</accession>
<dbReference type="InterPro" id="IPR052908">
    <property type="entry name" value="AP-4-A_phosphorylase"/>
</dbReference>
<feature type="non-terminal residue" evidence="3">
    <location>
        <position position="1"/>
    </location>
</feature>
<organism evidence="3">
    <name type="scientific">marine sediment metagenome</name>
    <dbReference type="NCBI Taxonomy" id="412755"/>
    <lineage>
        <taxon>unclassified sequences</taxon>
        <taxon>metagenomes</taxon>
        <taxon>ecological metagenomes</taxon>
    </lineage>
</organism>
<dbReference type="Gene3D" id="3.30.428.10">
    <property type="entry name" value="HIT-like"/>
    <property type="match status" value="1"/>
</dbReference>
<proteinExistence type="predicted"/>
<evidence type="ECO:0000259" key="2">
    <source>
        <dbReference type="PROSITE" id="PS51084"/>
    </source>
</evidence>
<feature type="domain" description="HIT" evidence="2">
    <location>
        <begin position="1"/>
        <end position="100"/>
    </location>
</feature>
<dbReference type="Pfam" id="PF01230">
    <property type="entry name" value="HIT"/>
    <property type="match status" value="1"/>
</dbReference>
<reference evidence="3" key="1">
    <citation type="journal article" date="2014" name="Front. Microbiol.">
        <title>High frequency of phylogenetically diverse reductive dehalogenase-homologous genes in deep subseafloor sedimentary metagenomes.</title>
        <authorList>
            <person name="Kawai M."/>
            <person name="Futagami T."/>
            <person name="Toyoda A."/>
            <person name="Takaki Y."/>
            <person name="Nishi S."/>
            <person name="Hori S."/>
            <person name="Arai W."/>
            <person name="Tsubouchi T."/>
            <person name="Morono Y."/>
            <person name="Uchiyama I."/>
            <person name="Ito T."/>
            <person name="Fujiyama A."/>
            <person name="Inagaki F."/>
            <person name="Takami H."/>
        </authorList>
    </citation>
    <scope>NUCLEOTIDE SEQUENCE</scope>
    <source>
        <strain evidence="3">Expedition CK06-06</strain>
    </source>
</reference>
<evidence type="ECO:0000256" key="1">
    <source>
        <dbReference type="ARBA" id="ARBA00022741"/>
    </source>
</evidence>
<dbReference type="CDD" id="cd01275">
    <property type="entry name" value="FHIT"/>
    <property type="match status" value="1"/>
</dbReference>
<dbReference type="AlphaFoldDB" id="X1KZ25"/>